<gene>
    <name evidence="3" type="ORF">JYP50_21595</name>
</gene>
<dbReference type="Pfam" id="PF01548">
    <property type="entry name" value="DEDD_Tnp_IS110"/>
    <property type="match status" value="1"/>
</dbReference>
<dbReference type="RefSeq" id="WP_206562649.1">
    <property type="nucleotide sequence ID" value="NZ_JAFKCZ010000033.1"/>
</dbReference>
<keyword evidence="4" id="KW-1185">Reference proteome</keyword>
<dbReference type="NCBIfam" id="NF033542">
    <property type="entry name" value="transpos_IS110"/>
    <property type="match status" value="1"/>
</dbReference>
<dbReference type="GO" id="GO:0006313">
    <property type="term" value="P:DNA transposition"/>
    <property type="evidence" value="ECO:0007669"/>
    <property type="project" value="InterPro"/>
</dbReference>
<evidence type="ECO:0000313" key="3">
    <source>
        <dbReference type="EMBL" id="MBN7799205.1"/>
    </source>
</evidence>
<organism evidence="3 4">
    <name type="scientific">Parahaliea mediterranea</name>
    <dbReference type="NCBI Taxonomy" id="651086"/>
    <lineage>
        <taxon>Bacteria</taxon>
        <taxon>Pseudomonadati</taxon>
        <taxon>Pseudomonadota</taxon>
        <taxon>Gammaproteobacteria</taxon>
        <taxon>Cellvibrionales</taxon>
        <taxon>Halieaceae</taxon>
        <taxon>Parahaliea</taxon>
    </lineage>
</organism>
<dbReference type="PANTHER" id="PTHR33055">
    <property type="entry name" value="TRANSPOSASE FOR INSERTION SEQUENCE ELEMENT IS1111A"/>
    <property type="match status" value="1"/>
</dbReference>
<feature type="domain" description="Transposase IS116/IS110/IS902 C-terminal" evidence="2">
    <location>
        <begin position="214"/>
        <end position="291"/>
    </location>
</feature>
<feature type="domain" description="Transposase IS110-like N-terminal" evidence="1">
    <location>
        <begin position="7"/>
        <end position="147"/>
    </location>
</feature>
<dbReference type="Pfam" id="PF02371">
    <property type="entry name" value="Transposase_20"/>
    <property type="match status" value="1"/>
</dbReference>
<dbReference type="InterPro" id="IPR003346">
    <property type="entry name" value="Transposase_20"/>
</dbReference>
<dbReference type="AlphaFoldDB" id="A0A939DIY5"/>
<name>A0A939DIY5_9GAMM</name>
<dbReference type="Proteomes" id="UP000664303">
    <property type="component" value="Unassembled WGS sequence"/>
</dbReference>
<accession>A0A939DIY5</accession>
<evidence type="ECO:0000259" key="1">
    <source>
        <dbReference type="Pfam" id="PF01548"/>
    </source>
</evidence>
<sequence length="346" mass="38204">MNKTTVIGLDLAKHSFEVVVINGQGQLQQRKSLRRHTLLPFLLRQAPAVVAMEACASAHHWARRIGDQGHQVRLLPPQHVKGYLRGQKNDYNDALAIAEACVHGRVRPVPVKTLAQQDEQCLHAIRRGLNADKVRLSNQLRGLLGEYGLVVPRGDAALRRALVTHLDETATGLSPRVRTYLARQYARFVALLDELAWYDADLRQRVKQDEACIRLQAIPGIGPVVASMVRHWMGDGRQFTCGRDASAALGLVPRQHSTGGRQRLGGISKRGDPHVRSVVVHGARAVVSRASGKTDPLSCWVQQLRARRGFNKAVVALANKIIRMAWVVIARGEHYRPQGEVSSVAA</sequence>
<evidence type="ECO:0000313" key="4">
    <source>
        <dbReference type="Proteomes" id="UP000664303"/>
    </source>
</evidence>
<dbReference type="GO" id="GO:0004803">
    <property type="term" value="F:transposase activity"/>
    <property type="evidence" value="ECO:0007669"/>
    <property type="project" value="InterPro"/>
</dbReference>
<reference evidence="3" key="1">
    <citation type="submission" date="2021-02" db="EMBL/GenBank/DDBJ databases">
        <title>PHA producing bacteria isolated from coastal sediment in Guangdong, Shenzhen.</title>
        <authorList>
            <person name="Zheng W."/>
            <person name="Yu S."/>
            <person name="Huang Y."/>
        </authorList>
    </citation>
    <scope>NUCLEOTIDE SEQUENCE</scope>
    <source>
        <strain evidence="3">TN14-10</strain>
    </source>
</reference>
<dbReference type="InterPro" id="IPR002525">
    <property type="entry name" value="Transp_IS110-like_N"/>
</dbReference>
<protein>
    <submittedName>
        <fullName evidence="3">IS110 family transposase</fullName>
    </submittedName>
</protein>
<dbReference type="GO" id="GO:0003677">
    <property type="term" value="F:DNA binding"/>
    <property type="evidence" value="ECO:0007669"/>
    <property type="project" value="InterPro"/>
</dbReference>
<proteinExistence type="predicted"/>
<dbReference type="PANTHER" id="PTHR33055:SF3">
    <property type="entry name" value="PUTATIVE TRANSPOSASE FOR IS117-RELATED"/>
    <property type="match status" value="1"/>
</dbReference>
<dbReference type="InterPro" id="IPR047650">
    <property type="entry name" value="Transpos_IS110"/>
</dbReference>
<evidence type="ECO:0000259" key="2">
    <source>
        <dbReference type="Pfam" id="PF02371"/>
    </source>
</evidence>
<comment type="caution">
    <text evidence="3">The sequence shown here is derived from an EMBL/GenBank/DDBJ whole genome shotgun (WGS) entry which is preliminary data.</text>
</comment>
<dbReference type="EMBL" id="JAFKCZ010000033">
    <property type="protein sequence ID" value="MBN7799205.1"/>
    <property type="molecule type" value="Genomic_DNA"/>
</dbReference>